<feature type="domain" description="Flagellar M-ring C-terminal" evidence="11">
    <location>
        <begin position="252"/>
        <end position="426"/>
    </location>
</feature>
<dbReference type="PRINTS" id="PR01009">
    <property type="entry name" value="FLGMRINGFLIF"/>
</dbReference>
<name>A0A1J5T3P6_9ZZZZ</name>
<dbReference type="EMBL" id="MLJW01000031">
    <property type="protein sequence ID" value="OIR08460.1"/>
    <property type="molecule type" value="Genomic_DNA"/>
</dbReference>
<comment type="caution">
    <text evidence="12">The sequence shown here is derived from an EMBL/GenBank/DDBJ whole genome shotgun (WGS) entry which is preliminary data.</text>
</comment>
<gene>
    <name evidence="12" type="primary">fliF_4</name>
    <name evidence="12" type="ORF">GALL_92540</name>
</gene>
<comment type="subcellular location">
    <subcellularLocation>
        <location evidence="1">Bacterial flagellum basal body</location>
    </subcellularLocation>
    <subcellularLocation>
        <location evidence="2">Cell membrane</location>
        <topology evidence="2">Multi-pass membrane protein</topology>
    </subcellularLocation>
</comment>
<dbReference type="AlphaFoldDB" id="A0A1J5T3P6"/>
<evidence type="ECO:0000256" key="9">
    <source>
        <dbReference type="SAM" id="Phobius"/>
    </source>
</evidence>
<dbReference type="InterPro" id="IPR006182">
    <property type="entry name" value="FliF_N_dom"/>
</dbReference>
<evidence type="ECO:0000256" key="6">
    <source>
        <dbReference type="ARBA" id="ARBA00022989"/>
    </source>
</evidence>
<evidence type="ECO:0000256" key="1">
    <source>
        <dbReference type="ARBA" id="ARBA00004117"/>
    </source>
</evidence>
<keyword evidence="7 9" id="KW-0472">Membrane</keyword>
<comment type="similarity">
    <text evidence="3">Belongs to the FliF family.</text>
</comment>
<evidence type="ECO:0000256" key="4">
    <source>
        <dbReference type="ARBA" id="ARBA00022475"/>
    </source>
</evidence>
<keyword evidence="12" id="KW-0966">Cell projection</keyword>
<evidence type="ECO:0000256" key="8">
    <source>
        <dbReference type="ARBA" id="ARBA00023143"/>
    </source>
</evidence>
<protein>
    <submittedName>
        <fullName evidence="12">Flagellar M-ring protein</fullName>
    </submittedName>
</protein>
<evidence type="ECO:0000259" key="10">
    <source>
        <dbReference type="Pfam" id="PF01514"/>
    </source>
</evidence>
<dbReference type="Gene3D" id="3.30.300.30">
    <property type="match status" value="1"/>
</dbReference>
<dbReference type="GO" id="GO:0003774">
    <property type="term" value="F:cytoskeletal motor activity"/>
    <property type="evidence" value="ECO:0007669"/>
    <property type="project" value="InterPro"/>
</dbReference>
<dbReference type="NCBIfam" id="TIGR00206">
    <property type="entry name" value="fliF"/>
    <property type="match status" value="1"/>
</dbReference>
<dbReference type="InterPro" id="IPR045851">
    <property type="entry name" value="AMP-bd_C_sf"/>
</dbReference>
<proteinExistence type="inferred from homology"/>
<keyword evidence="5 9" id="KW-0812">Transmembrane</keyword>
<evidence type="ECO:0000256" key="3">
    <source>
        <dbReference type="ARBA" id="ARBA00007971"/>
    </source>
</evidence>
<dbReference type="GO" id="GO:0005886">
    <property type="term" value="C:plasma membrane"/>
    <property type="evidence" value="ECO:0007669"/>
    <property type="project" value="UniProtKB-SubCell"/>
</dbReference>
<feature type="transmembrane region" description="Helical" evidence="9">
    <location>
        <begin position="451"/>
        <end position="469"/>
    </location>
</feature>
<keyword evidence="12" id="KW-0969">Cilium</keyword>
<dbReference type="Pfam" id="PF08345">
    <property type="entry name" value="YscJ_FliF_C"/>
    <property type="match status" value="1"/>
</dbReference>
<accession>A0A1J5T3P6</accession>
<dbReference type="GO" id="GO:0009431">
    <property type="term" value="C:bacterial-type flagellum basal body, MS ring"/>
    <property type="evidence" value="ECO:0007669"/>
    <property type="project" value="InterPro"/>
</dbReference>
<evidence type="ECO:0000259" key="11">
    <source>
        <dbReference type="Pfam" id="PF08345"/>
    </source>
</evidence>
<keyword evidence="4" id="KW-1003">Cell membrane</keyword>
<organism evidence="12">
    <name type="scientific">mine drainage metagenome</name>
    <dbReference type="NCBI Taxonomy" id="410659"/>
    <lineage>
        <taxon>unclassified sequences</taxon>
        <taxon>metagenomes</taxon>
        <taxon>ecological metagenomes</taxon>
    </lineage>
</organism>
<feature type="domain" description="Flagellar M-ring N-terminal" evidence="10">
    <location>
        <begin position="45"/>
        <end position="218"/>
    </location>
</feature>
<evidence type="ECO:0000313" key="12">
    <source>
        <dbReference type="EMBL" id="OIR08460.1"/>
    </source>
</evidence>
<reference evidence="12" key="1">
    <citation type="submission" date="2016-10" db="EMBL/GenBank/DDBJ databases">
        <title>Sequence of Gallionella enrichment culture.</title>
        <authorList>
            <person name="Poehlein A."/>
            <person name="Muehling M."/>
            <person name="Daniel R."/>
        </authorList>
    </citation>
    <scope>NUCLEOTIDE SEQUENCE</scope>
</reference>
<dbReference type="PANTHER" id="PTHR30046">
    <property type="entry name" value="FLAGELLAR M-RING PROTEIN"/>
    <property type="match status" value="1"/>
</dbReference>
<sequence length="544" mass="58070">MADTDTANPSLTRLLLGMPSQQKLGLIVAVAATVALLAGLFLWGQTPDYRVLYANMSERDGGAVIEALQQQNIPYKFSEGGTLMVPADKVHEVRLQMAAKGLPKGGTVGFELMENQKFGTSQFLEQVNYQRALEGELARSVETLASVASARVHLAIPKQSVFVKEQQKPSASVVLALHAGGSLDAGQVSAIVHLISSSVPNMPSQGVTVVDQSGTLLSSARDSSAEQLMDATQLKYVRQIEQDYVKRIEDILIPITGPQNVRAQVTANLDFSQSEQTAETFKPNQPPNQAAVRSLQTLETMNGTPSTGGVPGALSNQPPVPATAPIAAPASAVAAAAAAATNTHKELTTNYEVDRTIQHTKMPVGSIKRLSIAVVVNNPSTTDKDGKTTSRPYTEAEKAQIAALVKDTVGFDPKRGDSLNLLNSAFNEQQEVIPETPMWKQPDNIAMAKDLFKYLLIAGGIGFLLFGIIKPAFKTITQQSAAQEAAQAQSYGQVAHNAGGATAQYAAQQSANSYEDNLQLAKQLAKDDPKIVATVVKEWVNKDE</sequence>
<keyword evidence="6 9" id="KW-1133">Transmembrane helix</keyword>
<dbReference type="GO" id="GO:0071973">
    <property type="term" value="P:bacterial-type flagellum-dependent cell motility"/>
    <property type="evidence" value="ECO:0007669"/>
    <property type="project" value="InterPro"/>
</dbReference>
<dbReference type="PANTHER" id="PTHR30046:SF0">
    <property type="entry name" value="FLAGELLAR M-RING PROTEIN"/>
    <property type="match status" value="1"/>
</dbReference>
<dbReference type="InterPro" id="IPR000067">
    <property type="entry name" value="FlgMring_FliF"/>
</dbReference>
<dbReference type="InterPro" id="IPR013556">
    <property type="entry name" value="Flag_M-ring_C"/>
</dbReference>
<dbReference type="Pfam" id="PF01514">
    <property type="entry name" value="YscJ_FliF"/>
    <property type="match status" value="1"/>
</dbReference>
<dbReference type="PIRSF" id="PIRSF004862">
    <property type="entry name" value="FliF"/>
    <property type="match status" value="1"/>
</dbReference>
<keyword evidence="8" id="KW-0975">Bacterial flagellum</keyword>
<evidence type="ECO:0000256" key="2">
    <source>
        <dbReference type="ARBA" id="ARBA00004651"/>
    </source>
</evidence>
<keyword evidence="12" id="KW-0282">Flagellum</keyword>
<evidence type="ECO:0000256" key="7">
    <source>
        <dbReference type="ARBA" id="ARBA00023136"/>
    </source>
</evidence>
<evidence type="ECO:0000256" key="5">
    <source>
        <dbReference type="ARBA" id="ARBA00022692"/>
    </source>
</evidence>
<dbReference type="InterPro" id="IPR043427">
    <property type="entry name" value="YscJ/FliF"/>
</dbReference>
<feature type="transmembrane region" description="Helical" evidence="9">
    <location>
        <begin position="24"/>
        <end position="43"/>
    </location>
</feature>